<dbReference type="Gene3D" id="3.90.660.10">
    <property type="match status" value="1"/>
</dbReference>
<sequence length="338" mass="35838">MRVAIVGAGVAGAACAAALGQAGWTPTLLDKSRGIGGRLCTRRASWTDAAGARHDSVFDHGAQYFTARDPRFAACLERGRREGWVAPWPLRVRAADGSAVLEAADAQVAVPGMPALVRALADGVPVQLGQAVTALERRAGGWALHLGPDEPVADGFDAVVVAVPPWQAVPLVQPVRADWARQLAAIDLQPCWTLMAVAQDPGGEAAPWEVVRPARGPLSWIARNDRKPGRTVVPGQVHWVAQADPVWSRQHLEHDAATVEALLLQALADQVGGTSPVVWLHRTVHRWRYALAPRRPAGSPPAWWDGRSGLGVCGDGLGGPRVEAAFLSGQAMAEAMLR</sequence>
<gene>
    <name evidence="3" type="ORF">C7444_11840</name>
</gene>
<dbReference type="Proteomes" id="UP000247811">
    <property type="component" value="Unassembled WGS sequence"/>
</dbReference>
<dbReference type="InterPro" id="IPR036188">
    <property type="entry name" value="FAD/NAD-bd_sf"/>
</dbReference>
<evidence type="ECO:0000313" key="3">
    <source>
        <dbReference type="EMBL" id="PXW93671.1"/>
    </source>
</evidence>
<proteinExistence type="predicted"/>
<dbReference type="GO" id="GO:0016491">
    <property type="term" value="F:oxidoreductase activity"/>
    <property type="evidence" value="ECO:0007669"/>
    <property type="project" value="InterPro"/>
</dbReference>
<comment type="caution">
    <text evidence="3">The sequence shown here is derived from an EMBL/GenBank/DDBJ whole genome shotgun (WGS) entry which is preliminary data.</text>
</comment>
<evidence type="ECO:0000256" key="1">
    <source>
        <dbReference type="SAM" id="SignalP"/>
    </source>
</evidence>
<dbReference type="Pfam" id="PF13450">
    <property type="entry name" value="NAD_binding_8"/>
    <property type="match status" value="1"/>
</dbReference>
<name>A0A318GVT3_9BURK</name>
<accession>A0A318GVT3</accession>
<organism evidence="3 4">
    <name type="scientific">Sphaerotilus hippei</name>
    <dbReference type="NCBI Taxonomy" id="744406"/>
    <lineage>
        <taxon>Bacteria</taxon>
        <taxon>Pseudomonadati</taxon>
        <taxon>Pseudomonadota</taxon>
        <taxon>Betaproteobacteria</taxon>
        <taxon>Burkholderiales</taxon>
        <taxon>Sphaerotilaceae</taxon>
        <taxon>Sphaerotilus</taxon>
    </lineage>
</organism>
<evidence type="ECO:0000259" key="2">
    <source>
        <dbReference type="Pfam" id="PF01593"/>
    </source>
</evidence>
<reference evidence="3 4" key="1">
    <citation type="submission" date="2018-05" db="EMBL/GenBank/DDBJ databases">
        <title>Genomic Encyclopedia of Type Strains, Phase IV (KMG-IV): sequencing the most valuable type-strain genomes for metagenomic binning, comparative biology and taxonomic classification.</title>
        <authorList>
            <person name="Goeker M."/>
        </authorList>
    </citation>
    <scope>NUCLEOTIDE SEQUENCE [LARGE SCALE GENOMIC DNA]</scope>
    <source>
        <strain evidence="3 4">DSM 566</strain>
    </source>
</reference>
<dbReference type="PANTHER" id="PTHR16128:SF5">
    <property type="entry name" value="FAD_NAD(P)-BINDING OXIDOREDUCTASE FAMILY PROTEIN"/>
    <property type="match status" value="1"/>
</dbReference>
<dbReference type="InterPro" id="IPR002937">
    <property type="entry name" value="Amino_oxidase"/>
</dbReference>
<dbReference type="EMBL" id="QJJS01000018">
    <property type="protein sequence ID" value="PXW93671.1"/>
    <property type="molecule type" value="Genomic_DNA"/>
</dbReference>
<dbReference type="AlphaFoldDB" id="A0A318GVT3"/>
<dbReference type="Gene3D" id="3.50.50.60">
    <property type="entry name" value="FAD/NAD(P)-binding domain"/>
    <property type="match status" value="1"/>
</dbReference>
<evidence type="ECO:0000313" key="4">
    <source>
        <dbReference type="Proteomes" id="UP000247811"/>
    </source>
</evidence>
<dbReference type="PROSITE" id="PS51257">
    <property type="entry name" value="PROKAR_LIPOPROTEIN"/>
    <property type="match status" value="1"/>
</dbReference>
<keyword evidence="1" id="KW-0732">Signal</keyword>
<protein>
    <recommendedName>
        <fullName evidence="2">Amine oxidase domain-containing protein</fullName>
    </recommendedName>
</protein>
<keyword evidence="4" id="KW-1185">Reference proteome</keyword>
<feature type="signal peptide" evidence="1">
    <location>
        <begin position="1"/>
        <end position="16"/>
    </location>
</feature>
<dbReference type="SUPFAM" id="SSF51905">
    <property type="entry name" value="FAD/NAD(P)-binding domain"/>
    <property type="match status" value="1"/>
</dbReference>
<feature type="chain" id="PRO_5016375540" description="Amine oxidase domain-containing protein" evidence="1">
    <location>
        <begin position="17"/>
        <end position="338"/>
    </location>
</feature>
<dbReference type="RefSeq" id="WP_170130782.1">
    <property type="nucleotide sequence ID" value="NZ_QJJS01000018.1"/>
</dbReference>
<dbReference type="PANTHER" id="PTHR16128">
    <property type="entry name" value="FAD/NAD(P)-BINDING OXIDOREDUCTASE FAMILY PROTEIN"/>
    <property type="match status" value="1"/>
</dbReference>
<dbReference type="Pfam" id="PF01593">
    <property type="entry name" value="Amino_oxidase"/>
    <property type="match status" value="1"/>
</dbReference>
<feature type="domain" description="Amine oxidase" evidence="2">
    <location>
        <begin position="107"/>
        <end position="337"/>
    </location>
</feature>